<name>A0AAV8UMX9_9RHOD</name>
<evidence type="ECO:0000313" key="2">
    <source>
        <dbReference type="Proteomes" id="UP001157974"/>
    </source>
</evidence>
<comment type="caution">
    <text evidence="1">The sequence shown here is derived from an EMBL/GenBank/DDBJ whole genome shotgun (WGS) entry which is preliminary data.</text>
</comment>
<reference evidence="1 2" key="1">
    <citation type="journal article" date="2023" name="Nat. Commun.">
        <title>Origin of minicircular mitochondrial genomes in red algae.</title>
        <authorList>
            <person name="Lee Y."/>
            <person name="Cho C.H."/>
            <person name="Lee Y.M."/>
            <person name="Park S.I."/>
            <person name="Yang J.H."/>
            <person name="West J.A."/>
            <person name="Bhattacharya D."/>
            <person name="Yoon H.S."/>
        </authorList>
    </citation>
    <scope>NUCLEOTIDE SEQUENCE [LARGE SCALE GENOMIC DNA]</scope>
    <source>
        <strain evidence="1 2">CCMP1338</strain>
        <tissue evidence="1">Whole cell</tissue>
    </source>
</reference>
<protein>
    <submittedName>
        <fullName evidence="1">Uncharacterized protein</fullName>
    </submittedName>
</protein>
<dbReference type="Proteomes" id="UP001157974">
    <property type="component" value="Unassembled WGS sequence"/>
</dbReference>
<dbReference type="AlphaFoldDB" id="A0AAV8UMX9"/>
<dbReference type="EMBL" id="JAMWBK010000008">
    <property type="protein sequence ID" value="KAJ8902627.1"/>
    <property type="molecule type" value="Genomic_DNA"/>
</dbReference>
<proteinExistence type="predicted"/>
<sequence length="91" mass="10930">MGFLKSKDVESDHRYSLFQDYTFDEKSPSGSSSRDPHSADLFRKDTYVAFSTEAARARRVREQQTFHKRVRRGMSGRMRNLFRRDDTWIRY</sequence>
<accession>A0AAV8UMX9</accession>
<gene>
    <name evidence="1" type="ORF">NDN08_005947</name>
</gene>
<keyword evidence="2" id="KW-1185">Reference proteome</keyword>
<organism evidence="1 2">
    <name type="scientific">Rhodosorus marinus</name>
    <dbReference type="NCBI Taxonomy" id="101924"/>
    <lineage>
        <taxon>Eukaryota</taxon>
        <taxon>Rhodophyta</taxon>
        <taxon>Stylonematophyceae</taxon>
        <taxon>Stylonematales</taxon>
        <taxon>Stylonemataceae</taxon>
        <taxon>Rhodosorus</taxon>
    </lineage>
</organism>
<evidence type="ECO:0000313" key="1">
    <source>
        <dbReference type="EMBL" id="KAJ8902627.1"/>
    </source>
</evidence>